<feature type="transmembrane region" description="Helical" evidence="1">
    <location>
        <begin position="6"/>
        <end position="22"/>
    </location>
</feature>
<feature type="transmembrane region" description="Helical" evidence="1">
    <location>
        <begin position="29"/>
        <end position="50"/>
    </location>
</feature>
<evidence type="ECO:0000313" key="4">
    <source>
        <dbReference type="Proteomes" id="UP000094067"/>
    </source>
</evidence>
<keyword evidence="1" id="KW-1133">Transmembrane helix</keyword>
<dbReference type="InterPro" id="IPR010001">
    <property type="entry name" value="BofA"/>
</dbReference>
<name>A0A1E3A952_9FIRM</name>
<dbReference type="EMBL" id="MCGH01000002">
    <property type="protein sequence ID" value="ODM05149.1"/>
    <property type="molecule type" value="Genomic_DNA"/>
</dbReference>
<dbReference type="AlphaFoldDB" id="A0A1E3A952"/>
<dbReference type="RefSeq" id="WP_242877669.1">
    <property type="nucleotide sequence ID" value="NZ_BAABXS010000002.1"/>
</dbReference>
<comment type="caution">
    <text evidence="2">The sequence shown here is derived from an EMBL/GenBank/DDBJ whole genome shotgun (WGS) entry which is preliminary data.</text>
</comment>
<evidence type="ECO:0000313" key="3">
    <source>
        <dbReference type="EMBL" id="ODM13998.1"/>
    </source>
</evidence>
<dbReference type="Proteomes" id="UP000094067">
    <property type="component" value="Unassembled WGS sequence"/>
</dbReference>
<dbReference type="GeneID" id="93300090"/>
<gene>
    <name evidence="3" type="ORF">BEH84_01719</name>
    <name evidence="2" type="ORF">BEI61_01032</name>
</gene>
<keyword evidence="1" id="KW-0472">Membrane</keyword>
<evidence type="ECO:0000313" key="5">
    <source>
        <dbReference type="Proteomes" id="UP000095003"/>
    </source>
</evidence>
<accession>A0A1E3A952</accession>
<sequence length="90" mass="9694">MDNMNGILMIGISFALILLIAAMRSRTDLLINFIMRAVLGTLAIYFINMFLGSQGFSWHVGIGPLSIVVSGFLGLPGIGLLYGINICSML</sequence>
<dbReference type="Proteomes" id="UP000095003">
    <property type="component" value="Unassembled WGS sequence"/>
</dbReference>
<keyword evidence="1" id="KW-0812">Transmembrane</keyword>
<reference evidence="4 5" key="1">
    <citation type="submission" date="2016-07" db="EMBL/GenBank/DDBJ databases">
        <title>Characterization of isolates of Eisenbergiella tayi derived from blood cultures, using whole genome sequencing.</title>
        <authorList>
            <person name="Burdz T."/>
            <person name="Wiebe D."/>
            <person name="Huynh C."/>
            <person name="Bernard K."/>
        </authorList>
    </citation>
    <scope>NUCLEOTIDE SEQUENCE [LARGE SCALE GENOMIC DNA]</scope>
    <source>
        <strain evidence="2 4">NML 110608</strain>
        <strain evidence="3 5">NML 120489</strain>
    </source>
</reference>
<evidence type="ECO:0000313" key="2">
    <source>
        <dbReference type="EMBL" id="ODM05149.1"/>
    </source>
</evidence>
<evidence type="ECO:0000256" key="1">
    <source>
        <dbReference type="SAM" id="Phobius"/>
    </source>
</evidence>
<proteinExistence type="predicted"/>
<feature type="transmembrane region" description="Helical" evidence="1">
    <location>
        <begin position="62"/>
        <end position="84"/>
    </location>
</feature>
<dbReference type="Pfam" id="PF07441">
    <property type="entry name" value="BofA"/>
    <property type="match status" value="1"/>
</dbReference>
<protein>
    <submittedName>
        <fullName evidence="2">SigmaK-factor processing regulatory protein BofA</fullName>
    </submittedName>
</protein>
<dbReference type="EMBL" id="MCGI01000001">
    <property type="protein sequence ID" value="ODM13998.1"/>
    <property type="molecule type" value="Genomic_DNA"/>
</dbReference>
<organism evidence="2 4">
    <name type="scientific">Eisenbergiella tayi</name>
    <dbReference type="NCBI Taxonomy" id="1432052"/>
    <lineage>
        <taxon>Bacteria</taxon>
        <taxon>Bacillati</taxon>
        <taxon>Bacillota</taxon>
        <taxon>Clostridia</taxon>
        <taxon>Lachnospirales</taxon>
        <taxon>Lachnospiraceae</taxon>
        <taxon>Eisenbergiella</taxon>
    </lineage>
</organism>